<dbReference type="AlphaFoldDB" id="A0A140LB65"/>
<evidence type="ECO:0000313" key="3">
    <source>
        <dbReference type="Proteomes" id="UP000070427"/>
    </source>
</evidence>
<evidence type="ECO:0000259" key="1">
    <source>
        <dbReference type="PROSITE" id="PS51085"/>
    </source>
</evidence>
<dbReference type="Proteomes" id="UP000070427">
    <property type="component" value="Unassembled WGS sequence"/>
</dbReference>
<dbReference type="OrthoDB" id="9810588at2"/>
<dbReference type="SUPFAM" id="SSF54292">
    <property type="entry name" value="2Fe-2S ferredoxin-like"/>
    <property type="match status" value="1"/>
</dbReference>
<dbReference type="RefSeq" id="WP_066352387.1">
    <property type="nucleotide sequence ID" value="NZ_LOED01000007.1"/>
</dbReference>
<protein>
    <submittedName>
        <fullName evidence="2">Na(+)-translocating NADH-quinone reductase subunit F</fullName>
        <ecNumber evidence="2">1.6.5.8</ecNumber>
    </submittedName>
</protein>
<gene>
    <name evidence="2" type="primary">nqrF_1</name>
    <name evidence="2" type="ORF">AN618_08020</name>
</gene>
<dbReference type="InterPro" id="IPR042259">
    <property type="entry name" value="Raco-like_middle_sf"/>
</dbReference>
<proteinExistence type="predicted"/>
<dbReference type="Pfam" id="PF00111">
    <property type="entry name" value="Fer2"/>
    <property type="match status" value="1"/>
</dbReference>
<dbReference type="GO" id="GO:0051536">
    <property type="term" value="F:iron-sulfur cluster binding"/>
    <property type="evidence" value="ECO:0007669"/>
    <property type="project" value="InterPro"/>
</dbReference>
<dbReference type="GO" id="GO:0016491">
    <property type="term" value="F:oxidoreductase activity"/>
    <property type="evidence" value="ECO:0007669"/>
    <property type="project" value="UniProtKB-KW"/>
</dbReference>
<dbReference type="Gene3D" id="3.30.420.480">
    <property type="entry name" value="Domain of unknown function (DUF4445)"/>
    <property type="match status" value="1"/>
</dbReference>
<dbReference type="PANTHER" id="PTHR42895">
    <property type="entry name" value="IRON-SULFUR CLUSTER-BINDING PROTEIN-RELATED"/>
    <property type="match status" value="1"/>
</dbReference>
<keyword evidence="2" id="KW-0560">Oxidoreductase</keyword>
<dbReference type="PATRIC" id="fig|520764.3.peg.831"/>
<comment type="caution">
    <text evidence="2">The sequence shown here is derived from an EMBL/GenBank/DDBJ whole genome shotgun (WGS) entry which is preliminary data.</text>
</comment>
<dbReference type="STRING" id="520764.AN618_08020"/>
<dbReference type="EC" id="1.6.5.8" evidence="2"/>
<name>A0A140LB65_9FIRM</name>
<dbReference type="InterPro" id="IPR027980">
    <property type="entry name" value="RACo_C"/>
</dbReference>
<dbReference type="InterPro" id="IPR001041">
    <property type="entry name" value="2Fe-2S_ferredoxin-type"/>
</dbReference>
<dbReference type="InterPro" id="IPR052911">
    <property type="entry name" value="Corrinoid_activation_enz"/>
</dbReference>
<dbReference type="PANTHER" id="PTHR42895:SF2">
    <property type="entry name" value="IRON-SULFUR CLUSTER PROTEIN"/>
    <property type="match status" value="1"/>
</dbReference>
<feature type="domain" description="2Fe-2S ferredoxin-type" evidence="1">
    <location>
        <begin position="4"/>
        <end position="79"/>
    </location>
</feature>
<dbReference type="Gene3D" id="3.10.20.30">
    <property type="match status" value="1"/>
</dbReference>
<evidence type="ECO:0000313" key="2">
    <source>
        <dbReference type="EMBL" id="KXG77790.1"/>
    </source>
</evidence>
<dbReference type="Pfam" id="PF17650">
    <property type="entry name" value="RACo_linker"/>
    <property type="match status" value="1"/>
</dbReference>
<dbReference type="Pfam" id="PF14574">
    <property type="entry name" value="RACo_C_ter"/>
    <property type="match status" value="1"/>
</dbReference>
<dbReference type="InterPro" id="IPR040506">
    <property type="entry name" value="RACo_linker"/>
</dbReference>
<organism evidence="2 3">
    <name type="scientific">Fervidicola ferrireducens</name>
    <dbReference type="NCBI Taxonomy" id="520764"/>
    <lineage>
        <taxon>Bacteria</taxon>
        <taxon>Bacillati</taxon>
        <taxon>Bacillota</taxon>
        <taxon>Clostridia</taxon>
        <taxon>Thermosediminibacterales</taxon>
        <taxon>Thermosediminibacteraceae</taxon>
        <taxon>Fervidicola</taxon>
    </lineage>
</organism>
<dbReference type="EMBL" id="LOED01000007">
    <property type="protein sequence ID" value="KXG77790.1"/>
    <property type="molecule type" value="Genomic_DNA"/>
</dbReference>
<dbReference type="Gene3D" id="3.10.20.880">
    <property type="match status" value="1"/>
</dbReference>
<dbReference type="PROSITE" id="PS51085">
    <property type="entry name" value="2FE2S_FER_2"/>
    <property type="match status" value="1"/>
</dbReference>
<keyword evidence="3" id="KW-1185">Reference proteome</keyword>
<reference evidence="2 3" key="1">
    <citation type="submission" date="2015-12" db="EMBL/GenBank/DDBJ databases">
        <title>Draft genome sequnece of Fervidicola ferrireducens strain Y170.</title>
        <authorList>
            <person name="Patel B.K."/>
        </authorList>
    </citation>
    <scope>NUCLEOTIDE SEQUENCE [LARGE SCALE GENOMIC DNA]</scope>
    <source>
        <strain evidence="2 3">Y170</strain>
    </source>
</reference>
<accession>A0A140LB65</accession>
<dbReference type="InParanoid" id="A0A140LB65"/>
<dbReference type="InterPro" id="IPR036010">
    <property type="entry name" value="2Fe-2S_ferredoxin-like_sf"/>
</dbReference>
<sequence length="585" mass="63866">METYTVTILPENIHATAEENATLKKVFTENGIKFEFPCGGMGKCKKCKVKIVKGNSSEEVLACQFKVTEDVIVEIPKKEQKYEILSEGVERKVVLDPLVKKRYLDLPLPSLEDNRDDWDRLRGNIGLKPSLKVLRELPERIRESNFKVTVVTWEDEVLAVEKGDTRREILGMAFDIGTTTIAGYLINLSTGSEIARVSALNPQTKYGADVISRINLASETPDGLEKLHAEVINEINNLIDKALSGTDFKREDIYAVTIVGNTTMQHLFLKVQPKHLALAPYVPVFSEPMVVDAAELGININPNGKVFTLPNIAGFVGADTVGAALACEMDKYDDLRLLIDIGTNGEMVLGTKERLFACSTAAGPAFEGAHIACGMRGATGAIDHAKIDGEIKYTVIGGVEPVGICGSGLLDIVAELLKVGVVDKKGRILKPEELSGEGEIYKDRIREINGIRAFIIEENTPTGQPVYINQKDIRELQLAKGAIAAGIEILLNTFGAKVKDIKEVFLAGAFGNYLKPESACKIGLIPPELEGRIKPVGNAAGTGAKLALVSEKEYERALALSRKIHYIELSAVSEFSRIFAKKIEF</sequence>
<dbReference type="Pfam" id="PF17651">
    <property type="entry name" value="Raco_middle"/>
    <property type="match status" value="1"/>
</dbReference>
<dbReference type="InterPro" id="IPR012675">
    <property type="entry name" value="Beta-grasp_dom_sf"/>
</dbReference>
<dbReference type="InterPro" id="IPR041414">
    <property type="entry name" value="Raco-like_middle"/>
</dbReference>